<comment type="caution">
    <text evidence="3">The sequence shown here is derived from an EMBL/GenBank/DDBJ whole genome shotgun (WGS) entry which is preliminary data.</text>
</comment>
<evidence type="ECO:0008006" key="5">
    <source>
        <dbReference type="Google" id="ProtNLM"/>
    </source>
</evidence>
<comment type="similarity">
    <text evidence="1">Belongs to the PPR family. P subfamily.</text>
</comment>
<organism evidence="3 4">
    <name type="scientific">Stylosanthes scabra</name>
    <dbReference type="NCBI Taxonomy" id="79078"/>
    <lineage>
        <taxon>Eukaryota</taxon>
        <taxon>Viridiplantae</taxon>
        <taxon>Streptophyta</taxon>
        <taxon>Embryophyta</taxon>
        <taxon>Tracheophyta</taxon>
        <taxon>Spermatophyta</taxon>
        <taxon>Magnoliopsida</taxon>
        <taxon>eudicotyledons</taxon>
        <taxon>Gunneridae</taxon>
        <taxon>Pentapetalae</taxon>
        <taxon>rosids</taxon>
        <taxon>fabids</taxon>
        <taxon>Fabales</taxon>
        <taxon>Fabaceae</taxon>
        <taxon>Papilionoideae</taxon>
        <taxon>50 kb inversion clade</taxon>
        <taxon>dalbergioids sensu lato</taxon>
        <taxon>Dalbergieae</taxon>
        <taxon>Pterocarpus clade</taxon>
        <taxon>Stylosanthes</taxon>
    </lineage>
</organism>
<evidence type="ECO:0000256" key="2">
    <source>
        <dbReference type="ARBA" id="ARBA00022737"/>
    </source>
</evidence>
<evidence type="ECO:0000313" key="3">
    <source>
        <dbReference type="EMBL" id="MED6151273.1"/>
    </source>
</evidence>
<keyword evidence="2" id="KW-0677">Repeat</keyword>
<dbReference type="Proteomes" id="UP001341840">
    <property type="component" value="Unassembled WGS sequence"/>
</dbReference>
<dbReference type="InterPro" id="IPR011990">
    <property type="entry name" value="TPR-like_helical_dom_sf"/>
</dbReference>
<dbReference type="PANTHER" id="PTHR47874">
    <property type="entry name" value="EXPRESSED PROTEIN"/>
    <property type="match status" value="1"/>
</dbReference>
<dbReference type="Gene3D" id="1.25.40.10">
    <property type="entry name" value="Tetratricopeptide repeat domain"/>
    <property type="match status" value="1"/>
</dbReference>
<proteinExistence type="inferred from homology"/>
<dbReference type="PANTHER" id="PTHR47874:SF6">
    <property type="entry name" value="PENTATRICOPEPTIDE REPEAT-CONTAINING PROTEIN"/>
    <property type="match status" value="1"/>
</dbReference>
<dbReference type="EMBL" id="JASCZI010091815">
    <property type="protein sequence ID" value="MED6151273.1"/>
    <property type="molecule type" value="Genomic_DNA"/>
</dbReference>
<evidence type="ECO:0000313" key="4">
    <source>
        <dbReference type="Proteomes" id="UP001341840"/>
    </source>
</evidence>
<keyword evidence="4" id="KW-1185">Reference proteome</keyword>
<dbReference type="NCBIfam" id="TIGR00756">
    <property type="entry name" value="PPR"/>
    <property type="match status" value="1"/>
</dbReference>
<evidence type="ECO:0000256" key="1">
    <source>
        <dbReference type="ARBA" id="ARBA00007626"/>
    </source>
</evidence>
<protein>
    <recommendedName>
        <fullName evidence="5">Pentatricopeptide repeat-containing protein</fullName>
    </recommendedName>
</protein>
<dbReference type="InterPro" id="IPR044179">
    <property type="entry name" value="PPR5-like"/>
</dbReference>
<name>A0ABU6TUE7_9FABA</name>
<sequence>MIHLVDSTYLTWAYSISSTAPIMNSTKFLKRSHNNTAPNQPFPLRVELMKRGSKPLSSGIQKDSNKDLSRILRTEAAIKGVENKGKSWKHRQLWPKAVLEALDEAIKGCRWQTALKAAGMFEDMENTLADMVESGNCQPDVFTLNSIIGAYGKGRKFDKMETWYDEF</sequence>
<reference evidence="3 4" key="1">
    <citation type="journal article" date="2023" name="Plants (Basel)">
        <title>Bridging the Gap: Combining Genomics and Transcriptomics Approaches to Understand Stylosanthes scabra, an Orphan Legume from the Brazilian Caatinga.</title>
        <authorList>
            <person name="Ferreira-Neto J.R.C."/>
            <person name="da Silva M.D."/>
            <person name="Binneck E."/>
            <person name="de Melo N.F."/>
            <person name="da Silva R.H."/>
            <person name="de Melo A.L.T.M."/>
            <person name="Pandolfi V."/>
            <person name="Bustamante F.O."/>
            <person name="Brasileiro-Vidal A.C."/>
            <person name="Benko-Iseppon A.M."/>
        </authorList>
    </citation>
    <scope>NUCLEOTIDE SEQUENCE [LARGE SCALE GENOMIC DNA]</scope>
    <source>
        <tissue evidence="3">Leaves</tissue>
    </source>
</reference>
<accession>A0ABU6TUE7</accession>
<dbReference type="InterPro" id="IPR002885">
    <property type="entry name" value="PPR_rpt"/>
</dbReference>
<gene>
    <name evidence="3" type="ORF">PIB30_080953</name>
</gene>